<evidence type="ECO:0000259" key="1">
    <source>
        <dbReference type="PROSITE" id="PS51819"/>
    </source>
</evidence>
<feature type="domain" description="VOC" evidence="1">
    <location>
        <begin position="167"/>
        <end position="283"/>
    </location>
</feature>
<evidence type="ECO:0000313" key="3">
    <source>
        <dbReference type="Proteomes" id="UP000501747"/>
    </source>
</evidence>
<feature type="domain" description="VOC" evidence="1">
    <location>
        <begin position="8"/>
        <end position="125"/>
    </location>
</feature>
<dbReference type="Gene3D" id="3.10.180.10">
    <property type="entry name" value="2,3-Dihydroxybiphenyl 1,2-Dioxygenase, domain 1"/>
    <property type="match status" value="2"/>
</dbReference>
<protein>
    <submittedName>
        <fullName evidence="2">VOC family protein</fullName>
    </submittedName>
</protein>
<dbReference type="InterPro" id="IPR004360">
    <property type="entry name" value="Glyas_Fos-R_dOase_dom"/>
</dbReference>
<dbReference type="AlphaFoldDB" id="A0A6G8AQK2"/>
<dbReference type="CDD" id="cd07255">
    <property type="entry name" value="VOC_BsCatE_like_N"/>
    <property type="match status" value="1"/>
</dbReference>
<organism evidence="2 3">
    <name type="scientific">Vagococcus hydrophili</name>
    <dbReference type="NCBI Taxonomy" id="2714947"/>
    <lineage>
        <taxon>Bacteria</taxon>
        <taxon>Bacillati</taxon>
        <taxon>Bacillota</taxon>
        <taxon>Bacilli</taxon>
        <taxon>Lactobacillales</taxon>
        <taxon>Enterococcaceae</taxon>
        <taxon>Vagococcus</taxon>
    </lineage>
</organism>
<dbReference type="InterPro" id="IPR029068">
    <property type="entry name" value="Glyas_Bleomycin-R_OHBP_Dase"/>
</dbReference>
<evidence type="ECO:0000313" key="2">
    <source>
        <dbReference type="EMBL" id="QIL47358.1"/>
    </source>
</evidence>
<dbReference type="Pfam" id="PF00903">
    <property type="entry name" value="Glyoxalase"/>
    <property type="match status" value="2"/>
</dbReference>
<dbReference type="PANTHER" id="PTHR43279:SF1">
    <property type="entry name" value="CATECHOL-2,3-DIOXYGENASE"/>
    <property type="match status" value="1"/>
</dbReference>
<dbReference type="KEGG" id="vhy:G7082_01840"/>
<dbReference type="EMBL" id="CP049887">
    <property type="protein sequence ID" value="QIL47358.1"/>
    <property type="molecule type" value="Genomic_DNA"/>
</dbReference>
<gene>
    <name evidence="2" type="ORF">G7082_01840</name>
</gene>
<name>A0A6G8AQK2_9ENTE</name>
<dbReference type="PROSITE" id="PS51819">
    <property type="entry name" value="VOC"/>
    <property type="match status" value="2"/>
</dbReference>
<dbReference type="PANTHER" id="PTHR43279">
    <property type="entry name" value="CATECHOL-2,3-DIOXYGENASE"/>
    <property type="match status" value="1"/>
</dbReference>
<proteinExistence type="predicted"/>
<reference evidence="2 3" key="1">
    <citation type="submission" date="2020-03" db="EMBL/GenBank/DDBJ databases">
        <title>Vagococcus sp. nov., isolated from beetles.</title>
        <authorList>
            <person name="Hyun D.-W."/>
            <person name="Bae J.-W."/>
        </authorList>
    </citation>
    <scope>NUCLEOTIDE SEQUENCE [LARGE SCALE GENOMIC DNA]</scope>
    <source>
        <strain evidence="2 3">HDW17B</strain>
    </source>
</reference>
<dbReference type="InterPro" id="IPR037523">
    <property type="entry name" value="VOC_core"/>
</dbReference>
<accession>A0A6G8AQK2</accession>
<dbReference type="Proteomes" id="UP000501747">
    <property type="component" value="Chromosome"/>
</dbReference>
<sequence>MSEMKTIELGAVSLNVKNLEKQKEFYQNTIGLYIIEESDKKVDLGIEGMKDILVSLVDTKEEIPQEKMTGLYHLALLLPTRKALGGILRHLLAIKAPLIGASDHGYSEALYLQDPEGNGIEIYRDKERSQWDIKENGQIKGVTFEMDAEGVLAEGSELLSKMPIGTKMGHVHLSVADFEANETFYRDILGFQLTDDLGGYARFFGMDGYHHHIGTNNWLGTGLKQPKLETPGINHYEIVWETEEVFQQVRKTLNVSGKELLNETPKQFEILDPNGIMITMILK</sequence>
<dbReference type="SUPFAM" id="SSF54593">
    <property type="entry name" value="Glyoxalase/Bleomycin resistance protein/Dihydroxybiphenyl dioxygenase"/>
    <property type="match status" value="2"/>
</dbReference>
<keyword evidence="3" id="KW-1185">Reference proteome</keyword>